<dbReference type="GeneID" id="28741411"/>
<dbReference type="AlphaFoldDB" id="A0A0N1H6H1"/>
<keyword evidence="2" id="KW-1185">Reference proteome</keyword>
<accession>A0A0N1H6H1</accession>
<gene>
    <name evidence="1" type="ORF">AB675_9030</name>
</gene>
<dbReference type="EMBL" id="LFJN01000009">
    <property type="protein sequence ID" value="KPI41635.1"/>
    <property type="molecule type" value="Genomic_DNA"/>
</dbReference>
<reference evidence="1 2" key="1">
    <citation type="submission" date="2015-06" db="EMBL/GenBank/DDBJ databases">
        <title>Draft genome of the ant-associated black yeast Phialophora attae CBS 131958.</title>
        <authorList>
            <person name="Moreno L.F."/>
            <person name="Stielow B.J."/>
            <person name="de Hoog S."/>
            <person name="Vicente V.A."/>
            <person name="Weiss V.A."/>
            <person name="de Vries M."/>
            <person name="Cruz L.M."/>
            <person name="Souza E.M."/>
        </authorList>
    </citation>
    <scope>NUCLEOTIDE SEQUENCE [LARGE SCALE GENOMIC DNA]</scope>
    <source>
        <strain evidence="1 2">CBS 131958</strain>
    </source>
</reference>
<dbReference type="RefSeq" id="XP_018001598.1">
    <property type="nucleotide sequence ID" value="XM_018149531.1"/>
</dbReference>
<evidence type="ECO:0000313" key="1">
    <source>
        <dbReference type="EMBL" id="KPI41635.1"/>
    </source>
</evidence>
<name>A0A0N1H6H1_9EURO</name>
<evidence type="ECO:0000313" key="2">
    <source>
        <dbReference type="Proteomes" id="UP000038010"/>
    </source>
</evidence>
<dbReference type="VEuPathDB" id="FungiDB:AB675_9030"/>
<sequence length="163" mass="18532">MSLNYGEGFASAWSRLSSEIAKAEDIPEPRNIVAKRFGLDPVNGQSFHSWCEKQFELGNDYDYFKLASVHTRRSYLRRIGASSDACDSDDPAYTTEIEEKDEELDDPPGGVISELVRDFDKTDFFGEDKGNDDESEEFPDGFTAVFELLRGHVVEDFDELDFF</sequence>
<protein>
    <submittedName>
        <fullName evidence="1">Uncharacterized protein</fullName>
    </submittedName>
</protein>
<dbReference type="Proteomes" id="UP000038010">
    <property type="component" value="Unassembled WGS sequence"/>
</dbReference>
<comment type="caution">
    <text evidence="1">The sequence shown here is derived from an EMBL/GenBank/DDBJ whole genome shotgun (WGS) entry which is preliminary data.</text>
</comment>
<proteinExistence type="predicted"/>
<organism evidence="1 2">
    <name type="scientific">Cyphellophora attinorum</name>
    <dbReference type="NCBI Taxonomy" id="1664694"/>
    <lineage>
        <taxon>Eukaryota</taxon>
        <taxon>Fungi</taxon>
        <taxon>Dikarya</taxon>
        <taxon>Ascomycota</taxon>
        <taxon>Pezizomycotina</taxon>
        <taxon>Eurotiomycetes</taxon>
        <taxon>Chaetothyriomycetidae</taxon>
        <taxon>Chaetothyriales</taxon>
        <taxon>Cyphellophoraceae</taxon>
        <taxon>Cyphellophora</taxon>
    </lineage>
</organism>